<comment type="similarity">
    <text evidence="2 10 12">Belongs to the glyceraldehyde-3-phosphate dehydrogenase family.</text>
</comment>
<dbReference type="AlphaFoldDB" id="F0QU62"/>
<dbReference type="InterPro" id="IPR006436">
    <property type="entry name" value="Glyceraldehyde-3-P_DH_2_arc"/>
</dbReference>
<feature type="binding site" evidence="10">
    <location>
        <position position="304"/>
    </location>
    <ligand>
        <name>NAD(+)</name>
        <dbReference type="ChEBI" id="CHEBI:57540"/>
    </ligand>
</feature>
<feature type="binding site" evidence="10">
    <location>
        <position position="170"/>
    </location>
    <ligand>
        <name>NAD(+)</name>
        <dbReference type="ChEBI" id="CHEBI:57540"/>
    </ligand>
</feature>
<evidence type="ECO:0000259" key="13">
    <source>
        <dbReference type="SMART" id="SM00846"/>
    </source>
</evidence>
<feature type="domain" description="Glyceraldehyde 3-phosphate dehydrogenase NAD(P) binding" evidence="13">
    <location>
        <begin position="3"/>
        <end position="141"/>
    </location>
</feature>
<proteinExistence type="inferred from homology"/>
<dbReference type="GO" id="GO:0051287">
    <property type="term" value="F:NAD binding"/>
    <property type="evidence" value="ECO:0007669"/>
    <property type="project" value="UniProtKB-UniRule"/>
</dbReference>
<dbReference type="eggNOG" id="arCOG00493">
    <property type="taxonomic scope" value="Archaea"/>
</dbReference>
<dbReference type="OrthoDB" id="295712at2157"/>
<dbReference type="InterPro" id="IPR020830">
    <property type="entry name" value="GlycerAld_3-P_DH_AS"/>
</dbReference>
<evidence type="ECO:0000256" key="1">
    <source>
        <dbReference type="ARBA" id="ARBA00004869"/>
    </source>
</evidence>
<feature type="binding site" evidence="10">
    <location>
        <begin position="12"/>
        <end position="13"/>
    </location>
    <ligand>
        <name>NAD(+)</name>
        <dbReference type="ChEBI" id="CHEBI:57540"/>
    </ligand>
</feature>
<evidence type="ECO:0000256" key="8">
    <source>
        <dbReference type="ARBA" id="ARBA00048067"/>
    </source>
</evidence>
<keyword evidence="5 10" id="KW-0560">Oxidoreductase</keyword>
<dbReference type="NCBIfam" id="NF003251">
    <property type="entry name" value="PRK04207.1"/>
    <property type="match status" value="1"/>
</dbReference>
<dbReference type="RefSeq" id="WP_013603765.1">
    <property type="nucleotide sequence ID" value="NC_015151.1"/>
</dbReference>
<comment type="catalytic activity">
    <reaction evidence="8 10 12">
        <text>D-glyceraldehyde 3-phosphate + phosphate + NADP(+) = (2R)-3-phospho-glyceroyl phosphate + NADPH + H(+)</text>
        <dbReference type="Rhea" id="RHEA:10296"/>
        <dbReference type="ChEBI" id="CHEBI:15378"/>
        <dbReference type="ChEBI" id="CHEBI:43474"/>
        <dbReference type="ChEBI" id="CHEBI:57604"/>
        <dbReference type="ChEBI" id="CHEBI:57783"/>
        <dbReference type="ChEBI" id="CHEBI:58349"/>
        <dbReference type="ChEBI" id="CHEBI:59776"/>
        <dbReference type="EC" id="1.2.1.59"/>
    </reaction>
</comment>
<comment type="subcellular location">
    <subcellularLocation>
        <location evidence="10 12">Cytoplasm</location>
    </subcellularLocation>
</comment>
<feature type="binding site" evidence="10">
    <location>
        <begin position="196"/>
        <end position="197"/>
    </location>
    <ligand>
        <name>D-glyceraldehyde 3-phosphate</name>
        <dbReference type="ChEBI" id="CHEBI:59776"/>
    </ligand>
</feature>
<dbReference type="GO" id="GO:0047100">
    <property type="term" value="F:glyceraldehyde-3-phosphate dehydrogenase (NADP+) (phosphorylating) activity"/>
    <property type="evidence" value="ECO:0007669"/>
    <property type="project" value="RHEA"/>
</dbReference>
<dbReference type="UniPathway" id="UPA00109">
    <property type="reaction ID" value="UER00184"/>
</dbReference>
<comment type="pathway">
    <text evidence="1 10 12">Carbohydrate degradation; glycolysis; pyruvate from D-glyceraldehyde 3-phosphate: step 1/5.</text>
</comment>
<dbReference type="GO" id="GO:0005737">
    <property type="term" value="C:cytoplasm"/>
    <property type="evidence" value="ECO:0007669"/>
    <property type="project" value="UniProtKB-SubCell"/>
</dbReference>
<dbReference type="SMART" id="SM00846">
    <property type="entry name" value="Gp_dh_N"/>
    <property type="match status" value="1"/>
</dbReference>
<accession>F0QU62</accession>
<evidence type="ECO:0000256" key="10">
    <source>
        <dbReference type="HAMAP-Rule" id="MF_00559"/>
    </source>
</evidence>
<dbReference type="InterPro" id="IPR020829">
    <property type="entry name" value="GlycerAld_3-P_DH_cat"/>
</dbReference>
<keyword evidence="10 12" id="KW-0963">Cytoplasm</keyword>
<feature type="binding site" evidence="10">
    <location>
        <position position="111"/>
    </location>
    <ligand>
        <name>NAD(+)</name>
        <dbReference type="ChEBI" id="CHEBI:57540"/>
    </ligand>
</feature>
<evidence type="ECO:0000313" key="15">
    <source>
        <dbReference type="Proteomes" id="UP000007485"/>
    </source>
</evidence>
<keyword evidence="7 10" id="KW-0324">Glycolysis</keyword>
<evidence type="ECO:0000313" key="14">
    <source>
        <dbReference type="EMBL" id="ADY00602.1"/>
    </source>
</evidence>
<dbReference type="Pfam" id="PF02800">
    <property type="entry name" value="Gp_dh_C"/>
    <property type="match status" value="1"/>
</dbReference>
<dbReference type="GO" id="GO:0006096">
    <property type="term" value="P:glycolytic process"/>
    <property type="evidence" value="ECO:0007669"/>
    <property type="project" value="UniProtKB-UniRule"/>
</dbReference>
<dbReference type="KEGG" id="vmo:VMUT_0389"/>
<dbReference type="InterPro" id="IPR020831">
    <property type="entry name" value="GlycerAld/Erythrose_P_DH"/>
</dbReference>
<dbReference type="SUPFAM" id="SSF51735">
    <property type="entry name" value="NAD(P)-binding Rossmann-fold domains"/>
    <property type="match status" value="1"/>
</dbReference>
<dbReference type="CDD" id="cd18127">
    <property type="entry name" value="GAPDH_II_C"/>
    <property type="match status" value="1"/>
</dbReference>
<evidence type="ECO:0000256" key="9">
    <source>
        <dbReference type="ARBA" id="ARBA00048853"/>
    </source>
</evidence>
<evidence type="ECO:0000256" key="11">
    <source>
        <dbReference type="PIRSR" id="PIRSR000149-1"/>
    </source>
</evidence>
<dbReference type="GO" id="GO:0050661">
    <property type="term" value="F:NADP binding"/>
    <property type="evidence" value="ECO:0007669"/>
    <property type="project" value="UniProtKB-UniRule"/>
</dbReference>
<feature type="binding site" evidence="10">
    <location>
        <begin position="140"/>
        <end position="142"/>
    </location>
    <ligand>
        <name>D-glyceraldehyde 3-phosphate</name>
        <dbReference type="ChEBI" id="CHEBI:59776"/>
    </ligand>
</feature>
<evidence type="ECO:0000256" key="5">
    <source>
        <dbReference type="ARBA" id="ARBA00023002"/>
    </source>
</evidence>
<dbReference type="GeneID" id="10288041"/>
<dbReference type="PIRSF" id="PIRSF000149">
    <property type="entry name" value="GAP_DH"/>
    <property type="match status" value="1"/>
</dbReference>
<organism evidence="14 15">
    <name type="scientific">Vulcanisaeta moutnovskia (strain 768-28)</name>
    <dbReference type="NCBI Taxonomy" id="985053"/>
    <lineage>
        <taxon>Archaea</taxon>
        <taxon>Thermoproteota</taxon>
        <taxon>Thermoprotei</taxon>
        <taxon>Thermoproteales</taxon>
        <taxon>Thermoproteaceae</taxon>
        <taxon>Vulcanisaeta</taxon>
    </lineage>
</organism>
<dbReference type="HOGENOM" id="CLU_069533_0_0_2"/>
<dbReference type="InterPro" id="IPR000846">
    <property type="entry name" value="DapB_N"/>
</dbReference>
<keyword evidence="6 10" id="KW-0520">NAD</keyword>
<sequence>MTVKIGIMGYGTIGKRIADAVMRMDDMELIGVIKQTPDYEGEVAISKGIKLYTYEDRVNKFEKAGIRVTGTINDLIKNVDVIIDATPDGVGAENKAKIYEPLGLRAIFQGGEEAEVADTSFNALANYDMAIGKRFIRVVSCNTTALSRLIGAFLIHGYKIRKVRAYLVRRGADPREFKKGPINDVVFNPATVPSHHGPDVQTVIPTIDIITMAVAVPTTMMHLHMVNIEFDGQVSKGEIMKILEETPRILLFNSASRKIESLAQIIEWARDLGRLRGDVMENALIEDSITVFQNELFLMQGVHQESIVVPENIDAVRAMFKLSSKWDSIRKTDLRLNLITTGKNYNLA</sequence>
<dbReference type="SUPFAM" id="SSF55347">
    <property type="entry name" value="Glyceraldehyde-3-phosphate dehydrogenase-like, C-terminal domain"/>
    <property type="match status" value="1"/>
</dbReference>
<evidence type="ECO:0000256" key="6">
    <source>
        <dbReference type="ARBA" id="ARBA00023027"/>
    </source>
</evidence>
<comment type="catalytic activity">
    <reaction evidence="9 10 12">
        <text>D-glyceraldehyde 3-phosphate + phosphate + NAD(+) = (2R)-3-phospho-glyceroyl phosphate + NADH + H(+)</text>
        <dbReference type="Rhea" id="RHEA:10300"/>
        <dbReference type="ChEBI" id="CHEBI:15378"/>
        <dbReference type="ChEBI" id="CHEBI:43474"/>
        <dbReference type="ChEBI" id="CHEBI:57540"/>
        <dbReference type="ChEBI" id="CHEBI:57604"/>
        <dbReference type="ChEBI" id="CHEBI:57945"/>
        <dbReference type="ChEBI" id="CHEBI:59776"/>
        <dbReference type="EC" id="1.2.1.59"/>
    </reaction>
</comment>
<evidence type="ECO:0000256" key="4">
    <source>
        <dbReference type="ARBA" id="ARBA00022857"/>
    </source>
</evidence>
<keyword evidence="15" id="KW-1185">Reference proteome</keyword>
<dbReference type="InterPro" id="IPR036291">
    <property type="entry name" value="NAD(P)-bd_dom_sf"/>
</dbReference>
<dbReference type="EC" id="1.2.1.59" evidence="10 12"/>
<dbReference type="PROSITE" id="PS00071">
    <property type="entry name" value="GAPDH"/>
    <property type="match status" value="1"/>
</dbReference>
<protein>
    <recommendedName>
        <fullName evidence="10 12">Glyceraldehyde-3-phosphate dehydrogenase</fullName>
        <shortName evidence="10">GAPDH</shortName>
        <ecNumber evidence="10 12">1.2.1.59</ecNumber>
    </recommendedName>
    <alternativeName>
        <fullName evidence="10">NAD(P)-dependent glyceraldehyde-3-phosphate dehydrogenase</fullName>
    </alternativeName>
</protein>
<dbReference type="CDD" id="cd02278">
    <property type="entry name" value="GAPDH_II_N"/>
    <property type="match status" value="1"/>
</dbReference>
<dbReference type="STRING" id="985053.VMUT_0389"/>
<dbReference type="InterPro" id="IPR020828">
    <property type="entry name" value="GlycerAld_3-P_DH_NAD(P)-bd"/>
</dbReference>
<gene>
    <name evidence="10" type="primary">gap</name>
    <name evidence="14" type="ordered locus">VMUT_0389</name>
</gene>
<dbReference type="GO" id="GO:0004365">
    <property type="term" value="F:glyceraldehyde-3-phosphate dehydrogenase (NAD+) (phosphorylating) activity"/>
    <property type="evidence" value="ECO:0007669"/>
    <property type="project" value="UniProtKB-UniRule"/>
</dbReference>
<comment type="subunit">
    <text evidence="3 10 12">Homotetramer.</text>
</comment>
<evidence type="ECO:0000256" key="3">
    <source>
        <dbReference type="ARBA" id="ARBA00011881"/>
    </source>
</evidence>
<name>F0QU62_VULM7</name>
<evidence type="ECO:0000256" key="7">
    <source>
        <dbReference type="ARBA" id="ARBA00023152"/>
    </source>
</evidence>
<evidence type="ECO:0000256" key="2">
    <source>
        <dbReference type="ARBA" id="ARBA00007406"/>
    </source>
</evidence>
<reference evidence="14 15" key="1">
    <citation type="journal article" date="2011" name="J. Bacteriol.">
        <title>Complete genome sequence of 'Vulcanisaeta moutnovskia' strain 768-28, a novel member of the hyperthermophilic crenarchaeal genus vulcanisaeta.</title>
        <authorList>
            <person name="Gumerov V.M."/>
            <person name="Mardanov A.V."/>
            <person name="Beletsky A.V."/>
            <person name="Prokofeva M.I."/>
            <person name="Bonch-Osmolovskaya E.A."/>
            <person name="Ravin N.V."/>
            <person name="Skryabin K.G."/>
        </authorList>
    </citation>
    <scope>NUCLEOTIDE SEQUENCE [LARGE SCALE GENOMIC DNA]</scope>
    <source>
        <strain evidence="14 15">768-28</strain>
    </source>
</reference>
<dbReference type="Pfam" id="PF01113">
    <property type="entry name" value="DapB_N"/>
    <property type="match status" value="1"/>
</dbReference>
<dbReference type="Gene3D" id="3.40.50.720">
    <property type="entry name" value="NAD(P)-binding Rossmann-like Domain"/>
    <property type="match status" value="1"/>
</dbReference>
<dbReference type="GO" id="GO:0009089">
    <property type="term" value="P:lysine biosynthetic process via diaminopimelate"/>
    <property type="evidence" value="ECO:0007669"/>
    <property type="project" value="InterPro"/>
</dbReference>
<dbReference type="NCBIfam" id="TIGR01546">
    <property type="entry name" value="GAPDH-II_archae"/>
    <property type="match status" value="1"/>
</dbReference>
<keyword evidence="4 10" id="KW-0521">NADP</keyword>
<dbReference type="Proteomes" id="UP000007485">
    <property type="component" value="Chromosome"/>
</dbReference>
<dbReference type="GO" id="GO:0008839">
    <property type="term" value="F:4-hydroxy-tetrahydrodipicolinate reductase"/>
    <property type="evidence" value="ECO:0007669"/>
    <property type="project" value="InterPro"/>
</dbReference>
<evidence type="ECO:0000256" key="12">
    <source>
        <dbReference type="RuleBase" id="RU003388"/>
    </source>
</evidence>
<dbReference type="EMBL" id="CP002529">
    <property type="protein sequence ID" value="ADY00602.1"/>
    <property type="molecule type" value="Genomic_DNA"/>
</dbReference>
<dbReference type="Gene3D" id="3.30.360.10">
    <property type="entry name" value="Dihydrodipicolinate Reductase, domain 2"/>
    <property type="match status" value="1"/>
</dbReference>
<dbReference type="HAMAP" id="MF_00559">
    <property type="entry name" value="G3P_dehdrog_arch"/>
    <property type="match status" value="1"/>
</dbReference>
<feature type="active site" description="Nucleophile" evidence="10 11">
    <location>
        <position position="141"/>
    </location>
</feature>